<evidence type="ECO:0000313" key="1">
    <source>
        <dbReference type="EMBL" id="CCE61454.1"/>
    </source>
</evidence>
<proteinExistence type="predicted"/>
<dbReference type="RefSeq" id="XP_003683888.1">
    <property type="nucleotide sequence ID" value="XM_003683840.1"/>
</dbReference>
<keyword evidence="2" id="KW-1185">Reference proteome</keyword>
<dbReference type="EMBL" id="HE612856">
    <property type="protein sequence ID" value="CCE61454.1"/>
    <property type="molecule type" value="Genomic_DNA"/>
</dbReference>
<evidence type="ECO:0000313" key="2">
    <source>
        <dbReference type="Proteomes" id="UP000005666"/>
    </source>
</evidence>
<dbReference type="GeneID" id="11532552"/>
<protein>
    <submittedName>
        <fullName evidence="1">Uncharacterized protein</fullName>
    </submittedName>
</protein>
<dbReference type="HOGENOM" id="CLU_2484906_0_0_1"/>
<gene>
    <name evidence="1" type="primary">TPHA0A03780</name>
    <name evidence="1" type="ordered locus">TPHA_0A03780</name>
</gene>
<dbReference type="OrthoDB" id="3978317at2759"/>
<name>G8BNH6_TETPH</name>
<accession>G8BNH6</accession>
<dbReference type="KEGG" id="tpf:TPHA_0A03780"/>
<sequence length="83" mass="9382">MSTLLYKQGVEFTDSTGSFMKSAPVEISTVKGYNDFISKYNKSTHDIQTIFNEDKSIGKVLVNDEYVATIIGDAKDYLLRLYN</sequence>
<dbReference type="OMA" id="YKQSTNF"/>
<reference evidence="1 2" key="1">
    <citation type="journal article" date="2011" name="Proc. Natl. Acad. Sci. U.S.A.">
        <title>Evolutionary erosion of yeast sex chromosomes by mating-type switching accidents.</title>
        <authorList>
            <person name="Gordon J.L."/>
            <person name="Armisen D."/>
            <person name="Proux-Wera E."/>
            <person name="Oheigeartaigh S.S."/>
            <person name="Byrne K.P."/>
            <person name="Wolfe K.H."/>
        </authorList>
    </citation>
    <scope>NUCLEOTIDE SEQUENCE [LARGE SCALE GENOMIC DNA]</scope>
    <source>
        <strain evidence="2">ATCC 24235 / CBS 4417 / NBRC 1672 / NRRL Y-8282 / UCD 70-5</strain>
    </source>
</reference>
<dbReference type="eggNOG" id="ENOG502S7IR">
    <property type="taxonomic scope" value="Eukaryota"/>
</dbReference>
<dbReference type="AlphaFoldDB" id="G8BNH6"/>
<organism evidence="1 2">
    <name type="scientific">Tetrapisispora phaffii (strain ATCC 24235 / CBS 4417 / NBRC 1672 / NRRL Y-8282 / UCD 70-5)</name>
    <name type="common">Yeast</name>
    <name type="synonym">Fabospora phaffii</name>
    <dbReference type="NCBI Taxonomy" id="1071381"/>
    <lineage>
        <taxon>Eukaryota</taxon>
        <taxon>Fungi</taxon>
        <taxon>Dikarya</taxon>
        <taxon>Ascomycota</taxon>
        <taxon>Saccharomycotina</taxon>
        <taxon>Saccharomycetes</taxon>
        <taxon>Saccharomycetales</taxon>
        <taxon>Saccharomycetaceae</taxon>
        <taxon>Tetrapisispora</taxon>
    </lineage>
</organism>
<dbReference type="Proteomes" id="UP000005666">
    <property type="component" value="Chromosome 1"/>
</dbReference>